<feature type="domain" description="SCP" evidence="2">
    <location>
        <begin position="53"/>
        <end position="162"/>
    </location>
</feature>
<evidence type="ECO:0000256" key="1">
    <source>
        <dbReference type="SAM" id="SignalP"/>
    </source>
</evidence>
<dbReference type="InterPro" id="IPR035940">
    <property type="entry name" value="CAP_sf"/>
</dbReference>
<dbReference type="EMBL" id="JH594606">
    <property type="protein sequence ID" value="EHQ01273.1"/>
    <property type="molecule type" value="Genomic_DNA"/>
</dbReference>
<accession>H2BZT1</accession>
<gene>
    <name evidence="3" type="ORF">Gilli_0561</name>
</gene>
<dbReference type="Pfam" id="PF00188">
    <property type="entry name" value="CAP"/>
    <property type="match status" value="1"/>
</dbReference>
<evidence type="ECO:0000259" key="2">
    <source>
        <dbReference type="Pfam" id="PF00188"/>
    </source>
</evidence>
<dbReference type="HOGENOM" id="CLU_048111_4_0_10"/>
<dbReference type="eggNOG" id="COG2340">
    <property type="taxonomic scope" value="Bacteria"/>
</dbReference>
<reference evidence="4" key="1">
    <citation type="journal article" date="2012" name="Stand. Genomic Sci.">
        <title>Genome sequence of the Antarctic rhodopsins-containing flavobacterium Gillisia limnaea type strain (R-8282(T)).</title>
        <authorList>
            <person name="Riedel T."/>
            <person name="Held B."/>
            <person name="Nolan M."/>
            <person name="Lucas S."/>
            <person name="Lapidus A."/>
            <person name="Tice H."/>
            <person name="Del Rio T.G."/>
            <person name="Cheng J.F."/>
            <person name="Han C."/>
            <person name="Tapia R."/>
            <person name="Goodwin L.A."/>
            <person name="Pitluck S."/>
            <person name="Liolios K."/>
            <person name="Mavromatis K."/>
            <person name="Pagani I."/>
            <person name="Ivanova N."/>
            <person name="Mikhailova N."/>
            <person name="Pati A."/>
            <person name="Chen A."/>
            <person name="Palaniappan K."/>
            <person name="Land M."/>
            <person name="Rohde M."/>
            <person name="Tindall B.J."/>
            <person name="Detter J.C."/>
            <person name="Goker M."/>
            <person name="Bristow J."/>
            <person name="Eisen J.A."/>
            <person name="Markowitz V."/>
            <person name="Hugenholtz P."/>
            <person name="Kyrpides N.C."/>
            <person name="Klenk H.P."/>
            <person name="Woyke T."/>
        </authorList>
    </citation>
    <scope>NUCLEOTIDE SEQUENCE [LARGE SCALE GENOMIC DNA]</scope>
    <source>
        <strain evidence="4">DSM 15749 / LMG 21470 / R-8282</strain>
    </source>
</reference>
<dbReference type="OrthoDB" id="982527at2"/>
<dbReference type="STRING" id="865937.Gilli_0561"/>
<dbReference type="CDD" id="cd05379">
    <property type="entry name" value="CAP_bacterial"/>
    <property type="match status" value="1"/>
</dbReference>
<dbReference type="PANTHER" id="PTHR31157">
    <property type="entry name" value="SCP DOMAIN-CONTAINING PROTEIN"/>
    <property type="match status" value="1"/>
</dbReference>
<dbReference type="Proteomes" id="UP000003844">
    <property type="component" value="Unassembled WGS sequence"/>
</dbReference>
<feature type="signal peptide" evidence="1">
    <location>
        <begin position="1"/>
        <end position="22"/>
    </location>
</feature>
<dbReference type="PROSITE" id="PS51257">
    <property type="entry name" value="PROKAR_LIPOPROTEIN"/>
    <property type="match status" value="1"/>
</dbReference>
<sequence>MYKNTKLLCLIFLCVFSFTSCTKDSISPENNAELKTANLVDAFAYSQIEIDILTAVNDYRKSKGLTTLKKVDEITLQAESHTVYMVEKNVVNHDNFNVRFKNLVDEIGARAVSENVGFGYRTADAVVAAWIKSEGHLANIEGDFTHFGVSVEQDENDKNYFTNIFVRR</sequence>
<protein>
    <submittedName>
        <fullName evidence="3">SCP-like extracellular</fullName>
    </submittedName>
</protein>
<dbReference type="RefSeq" id="WP_006987598.1">
    <property type="nucleotide sequence ID" value="NZ_JH594606.1"/>
</dbReference>
<dbReference type="AlphaFoldDB" id="H2BZT1"/>
<feature type="chain" id="PRO_5003560589" evidence="1">
    <location>
        <begin position="23"/>
        <end position="168"/>
    </location>
</feature>
<dbReference type="PANTHER" id="PTHR31157:SF1">
    <property type="entry name" value="SCP DOMAIN-CONTAINING PROTEIN"/>
    <property type="match status" value="1"/>
</dbReference>
<proteinExistence type="predicted"/>
<organism evidence="3 4">
    <name type="scientific">Gillisia limnaea (strain DSM 15749 / LMG 21470 / R-8282)</name>
    <dbReference type="NCBI Taxonomy" id="865937"/>
    <lineage>
        <taxon>Bacteria</taxon>
        <taxon>Pseudomonadati</taxon>
        <taxon>Bacteroidota</taxon>
        <taxon>Flavobacteriia</taxon>
        <taxon>Flavobacteriales</taxon>
        <taxon>Flavobacteriaceae</taxon>
        <taxon>Gillisia</taxon>
    </lineage>
</organism>
<keyword evidence="4" id="KW-1185">Reference proteome</keyword>
<evidence type="ECO:0000313" key="4">
    <source>
        <dbReference type="Proteomes" id="UP000003844"/>
    </source>
</evidence>
<name>H2BZT1_GILLR</name>
<keyword evidence="1" id="KW-0732">Signal</keyword>
<evidence type="ECO:0000313" key="3">
    <source>
        <dbReference type="EMBL" id="EHQ01273.1"/>
    </source>
</evidence>
<dbReference type="InterPro" id="IPR014044">
    <property type="entry name" value="CAP_dom"/>
</dbReference>
<dbReference type="Gene3D" id="3.40.33.10">
    <property type="entry name" value="CAP"/>
    <property type="match status" value="1"/>
</dbReference>
<dbReference type="SUPFAM" id="SSF55797">
    <property type="entry name" value="PR-1-like"/>
    <property type="match status" value="1"/>
</dbReference>